<proteinExistence type="predicted"/>
<dbReference type="GO" id="GO:0016491">
    <property type="term" value="F:oxidoreductase activity"/>
    <property type="evidence" value="ECO:0007669"/>
    <property type="project" value="UniProtKB-KW"/>
</dbReference>
<dbReference type="InterPro" id="IPR036291">
    <property type="entry name" value="NAD(P)-bd_dom_sf"/>
</dbReference>
<dbReference type="Proteomes" id="UP001302126">
    <property type="component" value="Unassembled WGS sequence"/>
</dbReference>
<dbReference type="PANTHER" id="PTHR43157">
    <property type="entry name" value="PHOSPHATIDYLINOSITOL-GLYCAN BIOSYNTHESIS CLASS F PROTEIN-RELATED"/>
    <property type="match status" value="1"/>
</dbReference>
<dbReference type="PRINTS" id="PR00081">
    <property type="entry name" value="GDHRDH"/>
</dbReference>
<dbReference type="SUPFAM" id="SSF51735">
    <property type="entry name" value="NAD(P)-binding Rossmann-fold domains"/>
    <property type="match status" value="1"/>
</dbReference>
<evidence type="ECO:0000256" key="1">
    <source>
        <dbReference type="ARBA" id="ARBA00023002"/>
    </source>
</evidence>
<protein>
    <submittedName>
        <fullName evidence="2">Short-chain dehydrogenase</fullName>
    </submittedName>
</protein>
<gene>
    <name evidence="2" type="ORF">QBC35DRAFT_494974</name>
</gene>
<dbReference type="Gene3D" id="3.40.50.720">
    <property type="entry name" value="NAD(P)-binding Rossmann-like Domain"/>
    <property type="match status" value="1"/>
</dbReference>
<evidence type="ECO:0000313" key="2">
    <source>
        <dbReference type="EMBL" id="KAK4188855.1"/>
    </source>
</evidence>
<reference evidence="2" key="2">
    <citation type="submission" date="2023-05" db="EMBL/GenBank/DDBJ databases">
        <authorList>
            <consortium name="Lawrence Berkeley National Laboratory"/>
            <person name="Steindorff A."/>
            <person name="Hensen N."/>
            <person name="Bonometti L."/>
            <person name="Westerberg I."/>
            <person name="Brannstrom I.O."/>
            <person name="Guillou S."/>
            <person name="Cros-Aarteil S."/>
            <person name="Calhoun S."/>
            <person name="Haridas S."/>
            <person name="Kuo A."/>
            <person name="Mondo S."/>
            <person name="Pangilinan J."/>
            <person name="Riley R."/>
            <person name="Labutti K."/>
            <person name="Andreopoulos B."/>
            <person name="Lipzen A."/>
            <person name="Chen C."/>
            <person name="Yanf M."/>
            <person name="Daum C."/>
            <person name="Ng V."/>
            <person name="Clum A."/>
            <person name="Ohm R."/>
            <person name="Martin F."/>
            <person name="Silar P."/>
            <person name="Natvig D."/>
            <person name="Lalanne C."/>
            <person name="Gautier V."/>
            <person name="Ament-Velasquez S.L."/>
            <person name="Kruys A."/>
            <person name="Hutchinson M.I."/>
            <person name="Powell A.J."/>
            <person name="Barry K."/>
            <person name="Miller A.N."/>
            <person name="Grigoriev I.V."/>
            <person name="Debuchy R."/>
            <person name="Gladieux P."/>
            <person name="Thoren M.H."/>
            <person name="Johannesson H."/>
        </authorList>
    </citation>
    <scope>NUCLEOTIDE SEQUENCE</scope>
    <source>
        <strain evidence="2">PSN309</strain>
    </source>
</reference>
<dbReference type="InterPro" id="IPR002347">
    <property type="entry name" value="SDR_fam"/>
</dbReference>
<organism evidence="2 3">
    <name type="scientific">Podospora australis</name>
    <dbReference type="NCBI Taxonomy" id="1536484"/>
    <lineage>
        <taxon>Eukaryota</taxon>
        <taxon>Fungi</taxon>
        <taxon>Dikarya</taxon>
        <taxon>Ascomycota</taxon>
        <taxon>Pezizomycotina</taxon>
        <taxon>Sordariomycetes</taxon>
        <taxon>Sordariomycetidae</taxon>
        <taxon>Sordariales</taxon>
        <taxon>Podosporaceae</taxon>
        <taxon>Podospora</taxon>
    </lineage>
</organism>
<sequence length="354" mass="38731">MIAPNTNLLSYTASHLRSHLLTTLPVPTKSFAGQTILITGANSGIGLEAARYFVRLGASKVILGVRSPEKGAAAAKEIISSISPSEIQGRNPEDVIQVWELDLCRYASVLSFSERVNRDLDKLDVAVMNAGVLQYDFVREEENDVNITVNVVSTLVLGISLLPKLRQTSQSTGQTGILSFVGSFTHWMTAFPERTSASEPGGIFGRLADEKKSGKRPGEDRYYVSKLIQLLMIRELAERMTLSERGKEGGKVVVNVVNPGFVQTQIMRHATFPFKLFLTGLRKAMARSAEEGARTLVHAASVGEEGHGGYLDDCAASEPSVWVQSEEGHEVQKQLWQELSAKLEMIQPGIMETI</sequence>
<evidence type="ECO:0000313" key="3">
    <source>
        <dbReference type="Proteomes" id="UP001302126"/>
    </source>
</evidence>
<dbReference type="Pfam" id="PF00106">
    <property type="entry name" value="adh_short"/>
    <property type="match status" value="1"/>
</dbReference>
<dbReference type="AlphaFoldDB" id="A0AAN6WX00"/>
<keyword evidence="3" id="KW-1185">Reference proteome</keyword>
<reference evidence="2" key="1">
    <citation type="journal article" date="2023" name="Mol. Phylogenet. Evol.">
        <title>Genome-scale phylogeny and comparative genomics of the fungal order Sordariales.</title>
        <authorList>
            <person name="Hensen N."/>
            <person name="Bonometti L."/>
            <person name="Westerberg I."/>
            <person name="Brannstrom I.O."/>
            <person name="Guillou S."/>
            <person name="Cros-Aarteil S."/>
            <person name="Calhoun S."/>
            <person name="Haridas S."/>
            <person name="Kuo A."/>
            <person name="Mondo S."/>
            <person name="Pangilinan J."/>
            <person name="Riley R."/>
            <person name="LaButti K."/>
            <person name="Andreopoulos B."/>
            <person name="Lipzen A."/>
            <person name="Chen C."/>
            <person name="Yan M."/>
            <person name="Daum C."/>
            <person name="Ng V."/>
            <person name="Clum A."/>
            <person name="Steindorff A."/>
            <person name="Ohm R.A."/>
            <person name="Martin F."/>
            <person name="Silar P."/>
            <person name="Natvig D.O."/>
            <person name="Lalanne C."/>
            <person name="Gautier V."/>
            <person name="Ament-Velasquez S.L."/>
            <person name="Kruys A."/>
            <person name="Hutchinson M.I."/>
            <person name="Powell A.J."/>
            <person name="Barry K."/>
            <person name="Miller A.N."/>
            <person name="Grigoriev I.V."/>
            <person name="Debuchy R."/>
            <person name="Gladieux P."/>
            <person name="Hiltunen Thoren M."/>
            <person name="Johannesson H."/>
        </authorList>
    </citation>
    <scope>NUCLEOTIDE SEQUENCE</scope>
    <source>
        <strain evidence="2">PSN309</strain>
    </source>
</reference>
<accession>A0AAN6WX00</accession>
<dbReference type="EMBL" id="MU864382">
    <property type="protein sequence ID" value="KAK4188855.1"/>
    <property type="molecule type" value="Genomic_DNA"/>
</dbReference>
<dbReference type="PANTHER" id="PTHR43157:SF31">
    <property type="entry name" value="PHOSPHATIDYLINOSITOL-GLYCAN BIOSYNTHESIS CLASS F PROTEIN"/>
    <property type="match status" value="1"/>
</dbReference>
<name>A0AAN6WX00_9PEZI</name>
<comment type="caution">
    <text evidence="2">The sequence shown here is derived from an EMBL/GenBank/DDBJ whole genome shotgun (WGS) entry which is preliminary data.</text>
</comment>
<keyword evidence="1" id="KW-0560">Oxidoreductase</keyword>